<dbReference type="EMBL" id="JAPFFF010000006">
    <property type="protein sequence ID" value="KAK8887889.1"/>
    <property type="molecule type" value="Genomic_DNA"/>
</dbReference>
<dbReference type="SUPFAM" id="SSF101908">
    <property type="entry name" value="Putative isomerase YbhE"/>
    <property type="match status" value="1"/>
</dbReference>
<evidence type="ECO:0000256" key="1">
    <source>
        <dbReference type="SAM" id="MobiDB-lite"/>
    </source>
</evidence>
<gene>
    <name evidence="2" type="ORF">M9Y10_038948</name>
</gene>
<feature type="compositionally biased region" description="Low complexity" evidence="1">
    <location>
        <begin position="353"/>
        <end position="363"/>
    </location>
</feature>
<feature type="compositionally biased region" description="Basic and acidic residues" evidence="1">
    <location>
        <begin position="329"/>
        <end position="342"/>
    </location>
</feature>
<accession>A0ABR2KA05</accession>
<feature type="compositionally biased region" description="Basic and acidic residues" evidence="1">
    <location>
        <begin position="366"/>
        <end position="410"/>
    </location>
</feature>
<dbReference type="InterPro" id="IPR015943">
    <property type="entry name" value="WD40/YVTN_repeat-like_dom_sf"/>
</dbReference>
<proteinExistence type="predicted"/>
<reference evidence="2 3" key="1">
    <citation type="submission" date="2024-04" db="EMBL/GenBank/DDBJ databases">
        <title>Tritrichomonas musculus Genome.</title>
        <authorList>
            <person name="Alves-Ferreira E."/>
            <person name="Grigg M."/>
            <person name="Lorenzi H."/>
            <person name="Galac M."/>
        </authorList>
    </citation>
    <scope>NUCLEOTIDE SEQUENCE [LARGE SCALE GENOMIC DNA]</scope>
    <source>
        <strain evidence="2 3">EAF2021</strain>
    </source>
</reference>
<sequence>MLISADSCVRVWNQQNTSLAYSFDVGVNKINDISFTRDGRILLIASDTDRIQLIDMYKIENPPELIVTKDKSQAPIHVTAIGCSSDGQKIGVGSSSGVINVFNTKTHEKIYSSYVHRKQISSICFHPFTNNVIASDSNGKISFSSLDGGTPKMLPHWTSKSGQIFEFDSSPHKPLLAVACRTGIIFYDLEKMNKETPPIPKFTGYPTHIRFSPSDPNIIAFSSNINEVYFFNLSSKSLRSPIVFDDNILSMDFRNDGIYLAVSFANTGIVTIDVRDSSIQHKYCTDNTSSSYVVKFQPVDINEDPKFKQTLVSEAPKITKPTIQPSKSNDSRKFPAPIEKKKNNTFSRVVQSKNPKNPKNQQKIAKLNDKIDDLNNDIDKSNSDNYNENEKQSDNIEIEEKADLLQKDSLQRPSSSSSHKDNIQQKPTSISSQKSSAPSKPNLPSPSNKNIDEARSPTRKVGSPKEPSSPKQKHNLQLQRQQQTNAHSSPQRPTPQPSIPTNAPQIIRQEDESDDEDDIDLSKVPVESREMIKVICNYIKDINETTKEELHQHLNTIHLDILCRIREIEDKLNILMQKNMK</sequence>
<dbReference type="PANTHER" id="PTHR44414">
    <property type="entry name" value="PROTEIN NEDD1"/>
    <property type="match status" value="1"/>
</dbReference>
<dbReference type="Gene3D" id="2.130.10.10">
    <property type="entry name" value="YVTN repeat-like/Quinoprotein amine dehydrogenase"/>
    <property type="match status" value="2"/>
</dbReference>
<evidence type="ECO:0000313" key="3">
    <source>
        <dbReference type="Proteomes" id="UP001470230"/>
    </source>
</evidence>
<dbReference type="InterPro" id="IPR052818">
    <property type="entry name" value="NEDD1_Spindle_Assembly"/>
</dbReference>
<dbReference type="Proteomes" id="UP001470230">
    <property type="component" value="Unassembled WGS sequence"/>
</dbReference>
<organism evidence="2 3">
    <name type="scientific">Tritrichomonas musculus</name>
    <dbReference type="NCBI Taxonomy" id="1915356"/>
    <lineage>
        <taxon>Eukaryota</taxon>
        <taxon>Metamonada</taxon>
        <taxon>Parabasalia</taxon>
        <taxon>Tritrichomonadida</taxon>
        <taxon>Tritrichomonadidae</taxon>
        <taxon>Tritrichomonas</taxon>
    </lineage>
</organism>
<dbReference type="SMART" id="SM00320">
    <property type="entry name" value="WD40"/>
    <property type="match status" value="6"/>
</dbReference>
<evidence type="ECO:0000313" key="2">
    <source>
        <dbReference type="EMBL" id="KAK8887889.1"/>
    </source>
</evidence>
<name>A0ABR2KA05_9EUKA</name>
<protein>
    <submittedName>
        <fullName evidence="2">Protein nedd1</fullName>
    </submittedName>
</protein>
<comment type="caution">
    <text evidence="2">The sequence shown here is derived from an EMBL/GenBank/DDBJ whole genome shotgun (WGS) entry which is preliminary data.</text>
</comment>
<dbReference type="PANTHER" id="PTHR44414:SF1">
    <property type="entry name" value="PROTEIN NEDD1"/>
    <property type="match status" value="1"/>
</dbReference>
<feature type="region of interest" description="Disordered" evidence="1">
    <location>
        <begin position="312"/>
        <end position="502"/>
    </location>
</feature>
<keyword evidence="3" id="KW-1185">Reference proteome</keyword>
<dbReference type="InterPro" id="IPR001680">
    <property type="entry name" value="WD40_rpt"/>
</dbReference>
<feature type="compositionally biased region" description="Low complexity" evidence="1">
    <location>
        <begin position="424"/>
        <end position="449"/>
    </location>
</feature>